<accession>A0A4Y7QKQ6</accession>
<evidence type="ECO:0000313" key="3">
    <source>
        <dbReference type="Proteomes" id="UP000294933"/>
    </source>
</evidence>
<dbReference type="EMBL" id="ML170158">
    <property type="protein sequence ID" value="TDL27995.1"/>
    <property type="molecule type" value="Genomic_DNA"/>
</dbReference>
<dbReference type="Proteomes" id="UP000294933">
    <property type="component" value="Unassembled WGS sequence"/>
</dbReference>
<dbReference type="VEuPathDB" id="FungiDB:BD410DRAFT_781935"/>
<dbReference type="AlphaFoldDB" id="A0A4Y7QKQ6"/>
<gene>
    <name evidence="2" type="ORF">BD410DRAFT_781935</name>
</gene>
<proteinExistence type="predicted"/>
<reference evidence="2 3" key="1">
    <citation type="submission" date="2018-06" db="EMBL/GenBank/DDBJ databases">
        <title>A transcriptomic atlas of mushroom development highlights an independent origin of complex multicellularity.</title>
        <authorList>
            <consortium name="DOE Joint Genome Institute"/>
            <person name="Krizsan K."/>
            <person name="Almasi E."/>
            <person name="Merenyi Z."/>
            <person name="Sahu N."/>
            <person name="Viragh M."/>
            <person name="Koszo T."/>
            <person name="Mondo S."/>
            <person name="Kiss B."/>
            <person name="Balint B."/>
            <person name="Kues U."/>
            <person name="Barry K."/>
            <person name="Hegedus J.C."/>
            <person name="Henrissat B."/>
            <person name="Johnson J."/>
            <person name="Lipzen A."/>
            <person name="Ohm R."/>
            <person name="Nagy I."/>
            <person name="Pangilinan J."/>
            <person name="Yan J."/>
            <person name="Xiong Y."/>
            <person name="Grigoriev I.V."/>
            <person name="Hibbett D.S."/>
            <person name="Nagy L.G."/>
        </authorList>
    </citation>
    <scope>NUCLEOTIDE SEQUENCE [LARGE SCALE GENOMIC DNA]</scope>
    <source>
        <strain evidence="2 3">SZMC22713</strain>
    </source>
</reference>
<keyword evidence="3" id="KW-1185">Reference proteome</keyword>
<organism evidence="2 3">
    <name type="scientific">Rickenella mellea</name>
    <dbReference type="NCBI Taxonomy" id="50990"/>
    <lineage>
        <taxon>Eukaryota</taxon>
        <taxon>Fungi</taxon>
        <taxon>Dikarya</taxon>
        <taxon>Basidiomycota</taxon>
        <taxon>Agaricomycotina</taxon>
        <taxon>Agaricomycetes</taxon>
        <taxon>Hymenochaetales</taxon>
        <taxon>Rickenellaceae</taxon>
        <taxon>Rickenella</taxon>
    </lineage>
</organism>
<protein>
    <submittedName>
        <fullName evidence="2">Uncharacterized protein</fullName>
    </submittedName>
</protein>
<feature type="compositionally biased region" description="Polar residues" evidence="1">
    <location>
        <begin position="45"/>
        <end position="57"/>
    </location>
</feature>
<name>A0A4Y7QKQ6_9AGAM</name>
<sequence>MLDELCALYGAVQNNAASSAANQPIPRFAKLPQMSKAGRCDAITQSPGVSQTATPSKHPQPDQAALIGTPEPASRFFTSPSGQRYVLGHCATLAFGTIRPLFAALSFMCEGLIIFVRASFLGRFDSGNSMFSSIVVASIALDSG</sequence>
<feature type="region of interest" description="Disordered" evidence="1">
    <location>
        <begin position="45"/>
        <end position="65"/>
    </location>
</feature>
<evidence type="ECO:0000313" key="2">
    <source>
        <dbReference type="EMBL" id="TDL27995.1"/>
    </source>
</evidence>
<evidence type="ECO:0000256" key="1">
    <source>
        <dbReference type="SAM" id="MobiDB-lite"/>
    </source>
</evidence>